<organism evidence="2 3">
    <name type="scientific">Autumnicola musiva</name>
    <dbReference type="NCBI Taxonomy" id="3075589"/>
    <lineage>
        <taxon>Bacteria</taxon>
        <taxon>Pseudomonadati</taxon>
        <taxon>Bacteroidota</taxon>
        <taxon>Flavobacteriia</taxon>
        <taxon>Flavobacteriales</taxon>
        <taxon>Flavobacteriaceae</taxon>
        <taxon>Autumnicola</taxon>
    </lineage>
</organism>
<keyword evidence="1" id="KW-0732">Signal</keyword>
<keyword evidence="3" id="KW-1185">Reference proteome</keyword>
<feature type="signal peptide" evidence="1">
    <location>
        <begin position="1"/>
        <end position="22"/>
    </location>
</feature>
<dbReference type="Pfam" id="PF15418">
    <property type="entry name" value="DUF4625"/>
    <property type="match status" value="1"/>
</dbReference>
<reference evidence="2 3" key="1">
    <citation type="submission" date="2023-09" db="EMBL/GenBank/DDBJ databases">
        <authorList>
            <person name="Rey-Velasco X."/>
        </authorList>
    </citation>
    <scope>NUCLEOTIDE SEQUENCE [LARGE SCALE GENOMIC DNA]</scope>
    <source>
        <strain evidence="2 3">F117</strain>
    </source>
</reference>
<name>A0ABU3DAH6_9FLAO</name>
<sequence>MKTRFFFLLAIIGFLSFTSCNSDDDKVEELDRPSLSNVEVGSGNNGQGTIGRDFHLNADIVAGERIDLVTVDILPLEGEDYTEDWSFNISWDEFKGLRNTTVHKHFDIPEDAPEGNFNFIITVTDENGTILEEVYDLQLIDASNLPVDPYLYTWDFFAKGGSYYFVNELLENPEDVTFAKQDTITSSVSINSVKGDGEMYMFLVKKSANHLPETIEGIDLSKVIVYDVKSHENEEDVFSFSNRDVDEDGYYTSEAPELIIGSELDNNNPEPNPIDGEKEWENVEYYLGVVYTNTTYDISVYHYVELEISGF</sequence>
<comment type="caution">
    <text evidence="2">The sequence shown here is derived from an EMBL/GenBank/DDBJ whole genome shotgun (WGS) entry which is preliminary data.</text>
</comment>
<accession>A0ABU3DAH6</accession>
<dbReference type="RefSeq" id="WP_311504871.1">
    <property type="nucleotide sequence ID" value="NZ_JAVRHK010000024.1"/>
</dbReference>
<feature type="chain" id="PRO_5045096287" evidence="1">
    <location>
        <begin position="23"/>
        <end position="311"/>
    </location>
</feature>
<dbReference type="PROSITE" id="PS51257">
    <property type="entry name" value="PROKAR_LIPOPROTEIN"/>
    <property type="match status" value="1"/>
</dbReference>
<proteinExistence type="predicted"/>
<protein>
    <submittedName>
        <fullName evidence="2">DUF4625 domain-containing protein</fullName>
    </submittedName>
</protein>
<evidence type="ECO:0000313" key="2">
    <source>
        <dbReference type="EMBL" id="MDT0678536.1"/>
    </source>
</evidence>
<dbReference type="InterPro" id="IPR027829">
    <property type="entry name" value="DUF4625"/>
</dbReference>
<gene>
    <name evidence="2" type="ORF">RM539_18300</name>
</gene>
<evidence type="ECO:0000313" key="3">
    <source>
        <dbReference type="Proteomes" id="UP001262582"/>
    </source>
</evidence>
<evidence type="ECO:0000256" key="1">
    <source>
        <dbReference type="SAM" id="SignalP"/>
    </source>
</evidence>
<dbReference type="EMBL" id="JAVRHK010000024">
    <property type="protein sequence ID" value="MDT0678536.1"/>
    <property type="molecule type" value="Genomic_DNA"/>
</dbReference>
<dbReference type="Proteomes" id="UP001262582">
    <property type="component" value="Unassembled WGS sequence"/>
</dbReference>